<feature type="transmembrane region" description="Helical" evidence="7">
    <location>
        <begin position="16"/>
        <end position="40"/>
    </location>
</feature>
<dbReference type="CDD" id="cd06530">
    <property type="entry name" value="S26_SPase_I"/>
    <property type="match status" value="1"/>
</dbReference>
<accession>A0ABW0BK97</accession>
<evidence type="ECO:0000256" key="3">
    <source>
        <dbReference type="ARBA" id="ARBA00022989"/>
    </source>
</evidence>
<comment type="caution">
    <text evidence="8">The sequence shown here is derived from an EMBL/GenBank/DDBJ whole genome shotgun (WGS) entry which is preliminary data.</text>
</comment>
<dbReference type="NCBIfam" id="TIGR02228">
    <property type="entry name" value="sigpep_I_arch"/>
    <property type="match status" value="1"/>
</dbReference>
<evidence type="ECO:0000313" key="9">
    <source>
        <dbReference type="Proteomes" id="UP001596087"/>
    </source>
</evidence>
<keyword evidence="9" id="KW-1185">Reference proteome</keyword>
<dbReference type="GO" id="GO:0009003">
    <property type="term" value="F:signal peptidase activity"/>
    <property type="evidence" value="ECO:0007669"/>
    <property type="project" value="UniProtKB-EC"/>
</dbReference>
<evidence type="ECO:0000256" key="4">
    <source>
        <dbReference type="ARBA" id="ARBA00023136"/>
    </source>
</evidence>
<proteinExistence type="predicted"/>
<dbReference type="InterPro" id="IPR019533">
    <property type="entry name" value="Peptidase_S26"/>
</dbReference>
<dbReference type="RefSeq" id="WP_378590534.1">
    <property type="nucleotide sequence ID" value="NZ_JBHSKD010000011.1"/>
</dbReference>
<name>A0ABW0BK97_9ACTN</name>
<dbReference type="InterPro" id="IPR036286">
    <property type="entry name" value="LexA/Signal_pep-like_sf"/>
</dbReference>
<feature type="transmembrane region" description="Helical" evidence="7">
    <location>
        <begin position="148"/>
        <end position="167"/>
    </location>
</feature>
<evidence type="ECO:0000256" key="2">
    <source>
        <dbReference type="ARBA" id="ARBA00022692"/>
    </source>
</evidence>
<evidence type="ECO:0000256" key="7">
    <source>
        <dbReference type="SAM" id="Phobius"/>
    </source>
</evidence>
<dbReference type="EC" id="3.4.21.89" evidence="5"/>
<dbReference type="Proteomes" id="UP001596087">
    <property type="component" value="Unassembled WGS sequence"/>
</dbReference>
<comment type="subcellular location">
    <subcellularLocation>
        <location evidence="1">Membrane</location>
    </subcellularLocation>
</comment>
<evidence type="ECO:0000256" key="5">
    <source>
        <dbReference type="NCBIfam" id="TIGR02228"/>
    </source>
</evidence>
<keyword evidence="2 7" id="KW-0812">Transmembrane</keyword>
<dbReference type="EMBL" id="JBHSKD010000011">
    <property type="protein sequence ID" value="MFC5177477.1"/>
    <property type="molecule type" value="Genomic_DNA"/>
</dbReference>
<evidence type="ECO:0000313" key="8">
    <source>
        <dbReference type="EMBL" id="MFC5177477.1"/>
    </source>
</evidence>
<sequence length="201" mass="21777">MEITMKARSSGRVARLLVNLACLVCMLVALSFIAPAAFGYQRYVITGSSMTGTIDLGSVVFSEVVPVDELEVGDVITYLPPPESGVDDLVTHRIVSIDGDVYRTQGDANSDPDPWTFRLDQATQSRVVLDVPYVGYAFIALHDRTLRMVLIGIPAALIALASLVQLARGLRRPEEQVRVDVRDTTSVPEEASTGARTGADR</sequence>
<feature type="region of interest" description="Disordered" evidence="6">
    <location>
        <begin position="179"/>
        <end position="201"/>
    </location>
</feature>
<reference evidence="9" key="1">
    <citation type="journal article" date="2019" name="Int. J. Syst. Evol. Microbiol.">
        <title>The Global Catalogue of Microorganisms (GCM) 10K type strain sequencing project: providing services to taxonomists for standard genome sequencing and annotation.</title>
        <authorList>
            <consortium name="The Broad Institute Genomics Platform"/>
            <consortium name="The Broad Institute Genome Sequencing Center for Infectious Disease"/>
            <person name="Wu L."/>
            <person name="Ma J."/>
        </authorList>
    </citation>
    <scope>NUCLEOTIDE SEQUENCE [LARGE SCALE GENOMIC DNA]</scope>
    <source>
        <strain evidence="9">DFY41</strain>
    </source>
</reference>
<keyword evidence="8" id="KW-0378">Hydrolase</keyword>
<keyword evidence="3 7" id="KW-1133">Transmembrane helix</keyword>
<keyword evidence="4 7" id="KW-0472">Membrane</keyword>
<evidence type="ECO:0000256" key="6">
    <source>
        <dbReference type="SAM" id="MobiDB-lite"/>
    </source>
</evidence>
<evidence type="ECO:0000256" key="1">
    <source>
        <dbReference type="ARBA" id="ARBA00004370"/>
    </source>
</evidence>
<dbReference type="InterPro" id="IPR001733">
    <property type="entry name" value="Peptidase_S26B"/>
</dbReference>
<dbReference type="SUPFAM" id="SSF51306">
    <property type="entry name" value="LexA/Signal peptidase"/>
    <property type="match status" value="1"/>
</dbReference>
<protein>
    <recommendedName>
        <fullName evidence="5">Signal peptidase I</fullName>
        <ecNumber evidence="5">3.4.21.89</ecNumber>
    </recommendedName>
</protein>
<organism evidence="8 9">
    <name type="scientific">Nocardioides taihuensis</name>
    <dbReference type="NCBI Taxonomy" id="1835606"/>
    <lineage>
        <taxon>Bacteria</taxon>
        <taxon>Bacillati</taxon>
        <taxon>Actinomycetota</taxon>
        <taxon>Actinomycetes</taxon>
        <taxon>Propionibacteriales</taxon>
        <taxon>Nocardioidaceae</taxon>
        <taxon>Nocardioides</taxon>
    </lineage>
</organism>
<gene>
    <name evidence="8" type="ORF">ACFPGP_12390</name>
</gene>